<dbReference type="Proteomes" id="UP000316852">
    <property type="component" value="Unassembled WGS sequence"/>
</dbReference>
<dbReference type="EMBL" id="VBOW01000022">
    <property type="protein sequence ID" value="TMQ59373.1"/>
    <property type="molecule type" value="Genomic_DNA"/>
</dbReference>
<gene>
    <name evidence="1" type="ORF">E6K76_04710</name>
</gene>
<proteinExistence type="predicted"/>
<sequence length="176" mass="19388">MTIRPQQTGRCELKLRLQIQLDAGHGTDETDLVIPLEVRTDTVRLIGPPHPTRFERIRDRQRFRFADGYFVPIETSEALLESEIAVKPRVLSPAPEATRGGATPRPAGLPFVVMIGKDGRLRAAEFIEEPGGEPYDSHQIGIARSLLDGWRFAPAQAHGHAVADYLIVRVAPVPAG</sequence>
<reference evidence="1 2" key="1">
    <citation type="journal article" date="2019" name="Nat. Microbiol.">
        <title>Mediterranean grassland soil C-N compound turnover is dependent on rainfall and depth, and is mediated by genomically divergent microorganisms.</title>
        <authorList>
            <person name="Diamond S."/>
            <person name="Andeer P.F."/>
            <person name="Li Z."/>
            <person name="Crits-Christoph A."/>
            <person name="Burstein D."/>
            <person name="Anantharaman K."/>
            <person name="Lane K.R."/>
            <person name="Thomas B.C."/>
            <person name="Pan C."/>
            <person name="Northen T.R."/>
            <person name="Banfield J.F."/>
        </authorList>
    </citation>
    <scope>NUCLEOTIDE SEQUENCE [LARGE SCALE GENOMIC DNA]</scope>
    <source>
        <strain evidence="1">WS_6</strain>
    </source>
</reference>
<comment type="caution">
    <text evidence="1">The sequence shown here is derived from an EMBL/GenBank/DDBJ whole genome shotgun (WGS) entry which is preliminary data.</text>
</comment>
<organism evidence="1 2">
    <name type="scientific">Eiseniibacteriota bacterium</name>
    <dbReference type="NCBI Taxonomy" id="2212470"/>
    <lineage>
        <taxon>Bacteria</taxon>
        <taxon>Candidatus Eiseniibacteriota</taxon>
    </lineage>
</organism>
<name>A0A538T6V0_UNCEI</name>
<dbReference type="AlphaFoldDB" id="A0A538T6V0"/>
<protein>
    <recommendedName>
        <fullName evidence="3">TonB C-terminal domain-containing protein</fullName>
    </recommendedName>
</protein>
<evidence type="ECO:0000313" key="2">
    <source>
        <dbReference type="Proteomes" id="UP000316852"/>
    </source>
</evidence>
<evidence type="ECO:0000313" key="1">
    <source>
        <dbReference type="EMBL" id="TMQ59373.1"/>
    </source>
</evidence>
<accession>A0A538T6V0</accession>
<evidence type="ECO:0008006" key="3">
    <source>
        <dbReference type="Google" id="ProtNLM"/>
    </source>
</evidence>